<accession>A0A2G4SSW6</accession>
<dbReference type="Gene3D" id="2.60.40.150">
    <property type="entry name" value="C2 domain"/>
    <property type="match status" value="1"/>
</dbReference>
<dbReference type="AlphaFoldDB" id="A0A2G4SSW6"/>
<reference evidence="1 2" key="1">
    <citation type="journal article" date="2016" name="Proc. Natl. Acad. Sci. U.S.A.">
        <title>Lipid metabolic changes in an early divergent fungus govern the establishment of a mutualistic symbiosis with endobacteria.</title>
        <authorList>
            <person name="Lastovetsky O.A."/>
            <person name="Gaspar M.L."/>
            <person name="Mondo S.J."/>
            <person name="LaButti K.M."/>
            <person name="Sandor L."/>
            <person name="Grigoriev I.V."/>
            <person name="Henry S.A."/>
            <person name="Pawlowska T.E."/>
        </authorList>
    </citation>
    <scope>NUCLEOTIDE SEQUENCE [LARGE SCALE GENOMIC DNA]</scope>
    <source>
        <strain evidence="1 2">ATCC 52813</strain>
    </source>
</reference>
<evidence type="ECO:0000313" key="2">
    <source>
        <dbReference type="Proteomes" id="UP000242254"/>
    </source>
</evidence>
<dbReference type="InterPro" id="IPR035892">
    <property type="entry name" value="C2_domain_sf"/>
</dbReference>
<evidence type="ECO:0000313" key="1">
    <source>
        <dbReference type="EMBL" id="PHZ11888.1"/>
    </source>
</evidence>
<dbReference type="Proteomes" id="UP000242254">
    <property type="component" value="Unassembled WGS sequence"/>
</dbReference>
<gene>
    <name evidence="1" type="ORF">RHIMIDRAFT_19974</name>
</gene>
<proteinExistence type="predicted"/>
<keyword evidence="2" id="KW-1185">Reference proteome</keyword>
<dbReference type="RefSeq" id="XP_023465596.1">
    <property type="nucleotide sequence ID" value="XM_023606403.1"/>
</dbReference>
<organism evidence="1 2">
    <name type="scientific">Rhizopus microsporus ATCC 52813</name>
    <dbReference type="NCBI Taxonomy" id="1340429"/>
    <lineage>
        <taxon>Eukaryota</taxon>
        <taxon>Fungi</taxon>
        <taxon>Fungi incertae sedis</taxon>
        <taxon>Mucoromycota</taxon>
        <taxon>Mucoromycotina</taxon>
        <taxon>Mucoromycetes</taxon>
        <taxon>Mucorales</taxon>
        <taxon>Mucorineae</taxon>
        <taxon>Rhizopodaceae</taxon>
        <taxon>Rhizopus</taxon>
    </lineage>
</organism>
<dbReference type="EMBL" id="KZ303851">
    <property type="protein sequence ID" value="PHZ11888.1"/>
    <property type="molecule type" value="Genomic_DNA"/>
</dbReference>
<evidence type="ECO:0008006" key="3">
    <source>
        <dbReference type="Google" id="ProtNLM"/>
    </source>
</evidence>
<dbReference type="GeneID" id="35437393"/>
<sequence>MSLVVTKNYHYALLVAIDEGQHFGTKTNLELYISARLDIKLPPTVDDLIPPKTRISTQTTSFTQTPKWRTALIYFISKKFLRTLMRTQSDIKLEIMTVSEDMHRESLGLVELPIDQAKLVRLNREGREMTQVQQFVINKGDWLHVKGAGRAQIKAGLFIVEMNHNTTPATMNKDVATPLQLPVKTNNQPANESDPGMEITDMSNLFDGQGDATFFSDEGENDILFSKSDYIQNDDEGVIEEDESLNQLQDKSEYLIQEEYEDEPCIRVDEKPERYCFLFRLIEAKYMSSIMENYSNVEKAFLRYVLADREYEVKANLSKDKWEVVEYQKGIPFQGSLQKVQEWLSSHEKITVYLMVEYTNGEQDYIAYSDIYLKGRNVDIVEQTTIIYDKDKMWHINQDKIFTKLHSKLGLVKGWEALEEDIL</sequence>
<name>A0A2G4SSW6_RHIZD</name>
<protein>
    <recommendedName>
        <fullName evidence="3">C2 domain-containing protein</fullName>
    </recommendedName>
</protein>